<dbReference type="SUPFAM" id="SSF90123">
    <property type="entry name" value="ABC transporter transmembrane region"/>
    <property type="match status" value="2"/>
</dbReference>
<feature type="transmembrane region" description="Helical" evidence="11">
    <location>
        <begin position="417"/>
        <end position="438"/>
    </location>
</feature>
<accession>A0A316UTZ0</accession>
<feature type="compositionally biased region" description="Low complexity" evidence="10">
    <location>
        <begin position="1608"/>
        <end position="1624"/>
    </location>
</feature>
<dbReference type="GO" id="GO:0016887">
    <property type="term" value="F:ATP hydrolysis activity"/>
    <property type="evidence" value="ECO:0007669"/>
    <property type="project" value="InterPro"/>
</dbReference>
<evidence type="ECO:0000313" key="14">
    <source>
        <dbReference type="EMBL" id="PWN27791.1"/>
    </source>
</evidence>
<keyword evidence="3 11" id="KW-0812">Transmembrane</keyword>
<evidence type="ECO:0000256" key="3">
    <source>
        <dbReference type="ARBA" id="ARBA00022692"/>
    </source>
</evidence>
<feature type="domain" description="ABC transporter" evidence="12">
    <location>
        <begin position="1487"/>
        <end position="1748"/>
    </location>
</feature>
<comment type="subcellular location">
    <subcellularLocation>
        <location evidence="1">Membrane</location>
        <topology evidence="1">Multi-pass membrane protein</topology>
    </subcellularLocation>
</comment>
<organism evidence="14 15">
    <name type="scientific">Jaminaea rosea</name>
    <dbReference type="NCBI Taxonomy" id="1569628"/>
    <lineage>
        <taxon>Eukaryota</taxon>
        <taxon>Fungi</taxon>
        <taxon>Dikarya</taxon>
        <taxon>Basidiomycota</taxon>
        <taxon>Ustilaginomycotina</taxon>
        <taxon>Exobasidiomycetes</taxon>
        <taxon>Microstromatales</taxon>
        <taxon>Microstromatales incertae sedis</taxon>
        <taxon>Jaminaea</taxon>
    </lineage>
</organism>
<reference evidence="14 15" key="1">
    <citation type="journal article" date="2018" name="Mol. Biol. Evol.">
        <title>Broad Genomic Sampling Reveals a Smut Pathogenic Ancestry of the Fungal Clade Ustilaginomycotina.</title>
        <authorList>
            <person name="Kijpornyongpan T."/>
            <person name="Mondo S.J."/>
            <person name="Barry K."/>
            <person name="Sandor L."/>
            <person name="Lee J."/>
            <person name="Lipzen A."/>
            <person name="Pangilinan J."/>
            <person name="LaButti K."/>
            <person name="Hainaut M."/>
            <person name="Henrissat B."/>
            <person name="Grigoriev I.V."/>
            <person name="Spatafora J.W."/>
            <person name="Aime M.C."/>
        </authorList>
    </citation>
    <scope>NUCLEOTIDE SEQUENCE [LARGE SCALE GENOMIC DNA]</scope>
    <source>
        <strain evidence="14 15">MCA 5214</strain>
    </source>
</reference>
<feature type="region of interest" description="Disordered" evidence="10">
    <location>
        <begin position="289"/>
        <end position="317"/>
    </location>
</feature>
<dbReference type="PANTHER" id="PTHR24223:SF353">
    <property type="entry name" value="ABC TRANSPORTER ATP-BINDING PROTEIN_PERMEASE VMR1-RELATED"/>
    <property type="match status" value="1"/>
</dbReference>
<evidence type="ECO:0000313" key="15">
    <source>
        <dbReference type="Proteomes" id="UP000245884"/>
    </source>
</evidence>
<feature type="transmembrane region" description="Helical" evidence="11">
    <location>
        <begin position="583"/>
        <end position="606"/>
    </location>
</feature>
<evidence type="ECO:0000256" key="5">
    <source>
        <dbReference type="ARBA" id="ARBA00022741"/>
    </source>
</evidence>
<feature type="transmembrane region" description="Helical" evidence="11">
    <location>
        <begin position="1396"/>
        <end position="1417"/>
    </location>
</feature>
<dbReference type="PROSITE" id="PS00211">
    <property type="entry name" value="ABC_TRANSPORTER_1"/>
    <property type="match status" value="2"/>
</dbReference>
<dbReference type="InterPro" id="IPR027417">
    <property type="entry name" value="P-loop_NTPase"/>
</dbReference>
<dbReference type="PROSITE" id="PS50893">
    <property type="entry name" value="ABC_TRANSPORTER_2"/>
    <property type="match status" value="2"/>
</dbReference>
<dbReference type="InterPro" id="IPR050173">
    <property type="entry name" value="ABC_transporter_C-like"/>
</dbReference>
<feature type="transmembrane region" description="Helical" evidence="11">
    <location>
        <begin position="184"/>
        <end position="202"/>
    </location>
</feature>
<dbReference type="InterPro" id="IPR036640">
    <property type="entry name" value="ABC1_TM_sf"/>
</dbReference>
<dbReference type="STRING" id="1569628.A0A316UTZ0"/>
<evidence type="ECO:0000256" key="2">
    <source>
        <dbReference type="ARBA" id="ARBA00022448"/>
    </source>
</evidence>
<evidence type="ECO:0000256" key="7">
    <source>
        <dbReference type="ARBA" id="ARBA00022989"/>
    </source>
</evidence>
<dbReference type="Pfam" id="PF00005">
    <property type="entry name" value="ABC_tran"/>
    <property type="match status" value="2"/>
</dbReference>
<keyword evidence="9" id="KW-0325">Glycoprotein</keyword>
<evidence type="ECO:0000256" key="4">
    <source>
        <dbReference type="ARBA" id="ARBA00022737"/>
    </source>
</evidence>
<feature type="transmembrane region" description="Helical" evidence="11">
    <location>
        <begin position="23"/>
        <end position="42"/>
    </location>
</feature>
<dbReference type="InterPro" id="IPR011527">
    <property type="entry name" value="ABC1_TM_dom"/>
</dbReference>
<evidence type="ECO:0008006" key="16">
    <source>
        <dbReference type="Google" id="ProtNLM"/>
    </source>
</evidence>
<feature type="transmembrane region" description="Helical" evidence="11">
    <location>
        <begin position="473"/>
        <end position="497"/>
    </location>
</feature>
<dbReference type="OrthoDB" id="6500128at2759"/>
<dbReference type="GO" id="GO:0005524">
    <property type="term" value="F:ATP binding"/>
    <property type="evidence" value="ECO:0007669"/>
    <property type="project" value="UniProtKB-KW"/>
</dbReference>
<keyword evidence="8 11" id="KW-0472">Membrane</keyword>
<dbReference type="PANTHER" id="PTHR24223">
    <property type="entry name" value="ATP-BINDING CASSETTE SUB-FAMILY C"/>
    <property type="match status" value="1"/>
</dbReference>
<proteinExistence type="predicted"/>
<dbReference type="Pfam" id="PF00664">
    <property type="entry name" value="ABC_membrane"/>
    <property type="match status" value="2"/>
</dbReference>
<dbReference type="EMBL" id="KZ819667">
    <property type="protein sequence ID" value="PWN27791.1"/>
    <property type="molecule type" value="Genomic_DNA"/>
</dbReference>
<evidence type="ECO:0000256" key="11">
    <source>
        <dbReference type="SAM" id="Phobius"/>
    </source>
</evidence>
<dbReference type="Gene3D" id="1.20.1560.10">
    <property type="entry name" value="ABC transporter type 1, transmembrane domain"/>
    <property type="match status" value="2"/>
</dbReference>
<evidence type="ECO:0000259" key="13">
    <source>
        <dbReference type="PROSITE" id="PS50929"/>
    </source>
</evidence>
<dbReference type="Proteomes" id="UP000245884">
    <property type="component" value="Unassembled WGS sequence"/>
</dbReference>
<feature type="domain" description="ABC transmembrane type-1" evidence="13">
    <location>
        <begin position="429"/>
        <end position="754"/>
    </location>
</feature>
<feature type="domain" description="ABC transmembrane type-1" evidence="13">
    <location>
        <begin position="1215"/>
        <end position="1449"/>
    </location>
</feature>
<evidence type="ECO:0000256" key="6">
    <source>
        <dbReference type="ARBA" id="ARBA00022840"/>
    </source>
</evidence>
<dbReference type="RefSeq" id="XP_025362403.1">
    <property type="nucleotide sequence ID" value="XM_025507369.1"/>
</dbReference>
<feature type="region of interest" description="Disordered" evidence="10">
    <location>
        <begin position="524"/>
        <end position="562"/>
    </location>
</feature>
<dbReference type="SMART" id="SM00382">
    <property type="entry name" value="AAA"/>
    <property type="match status" value="2"/>
</dbReference>
<feature type="domain" description="ABC transporter" evidence="12">
    <location>
        <begin position="791"/>
        <end position="1043"/>
    </location>
</feature>
<evidence type="ECO:0000256" key="9">
    <source>
        <dbReference type="ARBA" id="ARBA00023180"/>
    </source>
</evidence>
<keyword evidence="5" id="KW-0547">Nucleotide-binding</keyword>
<dbReference type="InterPro" id="IPR017871">
    <property type="entry name" value="ABC_transporter-like_CS"/>
</dbReference>
<dbReference type="FunFam" id="3.40.50.300:FF:000825">
    <property type="entry name" value="ABC bile acid transporter"/>
    <property type="match status" value="1"/>
</dbReference>
<feature type="transmembrane region" description="Helical" evidence="11">
    <location>
        <begin position="214"/>
        <end position="231"/>
    </location>
</feature>
<feature type="transmembrane region" description="Helical" evidence="11">
    <location>
        <begin position="159"/>
        <end position="178"/>
    </location>
</feature>
<evidence type="ECO:0000256" key="1">
    <source>
        <dbReference type="ARBA" id="ARBA00004141"/>
    </source>
</evidence>
<dbReference type="CDD" id="cd18596">
    <property type="entry name" value="ABC_6TM_VMR1_D1_like"/>
    <property type="match status" value="1"/>
</dbReference>
<feature type="transmembrane region" description="Helical" evidence="11">
    <location>
        <begin position="1216"/>
        <end position="1239"/>
    </location>
</feature>
<dbReference type="GO" id="GO:0140359">
    <property type="term" value="F:ABC-type transporter activity"/>
    <property type="evidence" value="ECO:0007669"/>
    <property type="project" value="InterPro"/>
</dbReference>
<dbReference type="CDD" id="cd03244">
    <property type="entry name" value="ABCC_MRP_domain2"/>
    <property type="match status" value="1"/>
</dbReference>
<feature type="transmembrane region" description="Helical" evidence="11">
    <location>
        <begin position="243"/>
        <end position="265"/>
    </location>
</feature>
<keyword evidence="7 11" id="KW-1133">Transmembrane helix</keyword>
<dbReference type="InterPro" id="IPR003439">
    <property type="entry name" value="ABC_transporter-like_ATP-bd"/>
</dbReference>
<protein>
    <recommendedName>
        <fullName evidence="16">P-loop containing nucleoside triphosphate hydrolase protein</fullName>
    </recommendedName>
</protein>
<feature type="transmembrane region" description="Helical" evidence="11">
    <location>
        <begin position="1423"/>
        <end position="1444"/>
    </location>
</feature>
<sequence>MHLLGCSSVLGSEDWTPCFRERVLNTALPLSALAISLAVFLIQYARSRRKHHAAAAAVAQLDPDASSFQIAPAAAAASTSDAQSSSSSIGRLFSWRKSSDSRNGKAPQQEQETISAATLAVFRTENAMILNEVLATPLHHLDAAELSHKRRLDVTKRSVDTVGAVVLAAMHAAGWAVNSGSLSEVAWAFTWIYFALLGAFSLGTSHSLYSHKAAFFFVYFCIALSNLRSALISDDQSREAPHVTLAALKLAASVLLLIPTVFFPLETKVPAAVKAIHETMAARTQFGEPTTAIPTPAKHRSPATTRRNSTDERQPLLEADEAERGFAAAEKAGIERPPAPPEVRASLYSRISFGFVTPALLKHYKVQFTLPAVPDLPPGDKAANVVAAFRADSSRDAGGAGAGSTLIPSKKPLALRLVWHFSPLLALQFVWAFLEAILELSPAVGLRLTLRYISERDAERNGEGKATTPGHMAVLFVMTMGLGQAAAAVCASQALFIGRRICIRLRAILITEIISKSLRRSDIGGTPPTKKDEGGEEEHEIDAAAKPPAEEDEEGAQLKEGQRATDGQVVNLVSVDVFKVSEICAYLHFAFPQVPTSILLCLYLLYDLLGPSALVGFACLLLLLPAQITVASFFVKLQKRLLEATDKRLNLTTEVLNCIKTVKFFAWEEAFATRLGKTRSKELAVLRKRSFAWLLSAIFFIGTPVAVTAVTFAVHTRIFRQPLDAETAFTALALFNLLRMPMDTLPDMIVQILSSLVSVRRIDTFLREKETQKYEQLCGEAAQREEGDPVVGFKDATFVFKLDENSEGSDQEATSTFVLRDLNLHFPEGKLSIIAGSVGSGKTCLLMSLLGETQRVAGRTFMPCPIARALEPIDPETGLSETVAYVSQTAWLLGTTVKENILFGSPYEEQRYKKVLKACSLEPDLKILEYHDETEVGEKGTSLSGGQKARVALARALYSPAKYVLIDDALSAVDAHTAEHLYRNYLLGDLMKGRTCVLVTHAVTLVLPGAAYAVNLDNGRVTAAGPAEQLAAQGVFDHETGPRSSAASVVEHKAECNEEDEAPPTIEEIDEEARANEEADIQSRQERKKLSDLEESYGKGAVGIKQYILYIKSFFPTRIGTILFWALAVSTFLVSRATDVGVSAALRRWAGSYSAAPESESLLAVRPRQLVAAFFAQPAKATSSTDSSPWEAQSQLVLTPTSQPSDSLTLHYLHVYALWAMGFIIVSLLRDAVVLFGSLRASRNLYERMTKAILNARPQFFDRTPVGRIMNRFSKDLETVDQEIAPTFLFLIDVILQGVVILVVSSYALPAMGIFSIFIVAVYGSIGALYIVSSRDLKRIESVQRSPIFTLVGEVLGGTIAVRAYGDTARFTRHCLRLIDKASRPFFFMWYENRWLSMRVDTFAGMVSLVVGLGLVWNKSIDAALAGFTLSFTIQLVDAALWTVRMITQNEINFNSIERIGEYLDIEAERSVGQQPPAHWPTASGNIVVEGLTARYSPEFEPVLKGVSFEVKPGEKVGIVGRTGSGKSTLALCFFRFLEAEAGSISIDGISIAGVPLKTLRERLTVIPQDAQLFSGTVRSNLDPFSHYEDGELWQALQRVKLASPAGASRGPSRAPTRPSSPSGDVEESLPSLFHSLGAPIEQGGRNLSSGQRQLVALARGLLKMRDSRVLILDESTANLDSASDRQIQQTIRTEMAPGATILVIAHRLRTIIDFDKILVLDKGNVLEFASPLDLLNDETSSFRELCERSGEMEMLREMAEKAAEKRAKQ</sequence>
<dbReference type="PROSITE" id="PS50929">
    <property type="entry name" value="ABC_TM1F"/>
    <property type="match status" value="2"/>
</dbReference>
<evidence type="ECO:0000259" key="12">
    <source>
        <dbReference type="PROSITE" id="PS50893"/>
    </source>
</evidence>
<feature type="transmembrane region" description="Helical" evidence="11">
    <location>
        <begin position="691"/>
        <end position="714"/>
    </location>
</feature>
<dbReference type="InterPro" id="IPR003593">
    <property type="entry name" value="AAA+_ATPase"/>
</dbReference>
<keyword evidence="4" id="KW-0677">Repeat</keyword>
<keyword evidence="15" id="KW-1185">Reference proteome</keyword>
<dbReference type="Gene3D" id="3.40.50.300">
    <property type="entry name" value="P-loop containing nucleotide triphosphate hydrolases"/>
    <property type="match status" value="2"/>
</dbReference>
<dbReference type="GO" id="GO:0000329">
    <property type="term" value="C:fungal-type vacuole membrane"/>
    <property type="evidence" value="ECO:0007669"/>
    <property type="project" value="TreeGrafter"/>
</dbReference>
<dbReference type="SUPFAM" id="SSF52540">
    <property type="entry name" value="P-loop containing nucleoside triphosphate hydrolases"/>
    <property type="match status" value="2"/>
</dbReference>
<keyword evidence="2" id="KW-0813">Transport</keyword>
<dbReference type="CDD" id="cd18604">
    <property type="entry name" value="ABC_6TM_VMR1_D2_like"/>
    <property type="match status" value="1"/>
</dbReference>
<feature type="transmembrane region" description="Helical" evidence="11">
    <location>
        <begin position="1288"/>
        <end position="1308"/>
    </location>
</feature>
<evidence type="ECO:0000256" key="8">
    <source>
        <dbReference type="ARBA" id="ARBA00023136"/>
    </source>
</evidence>
<gene>
    <name evidence="14" type="ORF">BDZ90DRAFT_240044</name>
</gene>
<feature type="transmembrane region" description="Helical" evidence="11">
    <location>
        <begin position="1314"/>
        <end position="1332"/>
    </location>
</feature>
<keyword evidence="6" id="KW-0067">ATP-binding</keyword>
<evidence type="ECO:0000256" key="10">
    <source>
        <dbReference type="SAM" id="MobiDB-lite"/>
    </source>
</evidence>
<feature type="transmembrane region" description="Helical" evidence="11">
    <location>
        <begin position="612"/>
        <end position="635"/>
    </location>
</feature>
<dbReference type="GeneID" id="37029192"/>
<dbReference type="CDD" id="cd03250">
    <property type="entry name" value="ABCC_MRP_domain1"/>
    <property type="match status" value="1"/>
</dbReference>
<name>A0A316UTZ0_9BASI</name>
<dbReference type="FunFam" id="3.40.50.300:FF:000630">
    <property type="entry name" value="ATP-binding cassette (ABC) transporter, putative"/>
    <property type="match status" value="1"/>
</dbReference>
<feature type="region of interest" description="Disordered" evidence="10">
    <location>
        <begin position="1604"/>
        <end position="1629"/>
    </location>
</feature>